<keyword evidence="3 4" id="KW-0975">Bacterial flagellum</keyword>
<evidence type="ECO:0000256" key="4">
    <source>
        <dbReference type="RuleBase" id="RU362116"/>
    </source>
</evidence>
<dbReference type="InterPro" id="IPR019776">
    <property type="entry name" value="Flagellar_basal_body_rod_CS"/>
</dbReference>
<evidence type="ECO:0000256" key="1">
    <source>
        <dbReference type="ARBA" id="ARBA00004117"/>
    </source>
</evidence>
<dbReference type="EMBL" id="JBHUGH010000012">
    <property type="protein sequence ID" value="MFD1913618.1"/>
    <property type="molecule type" value="Genomic_DNA"/>
</dbReference>
<dbReference type="Pfam" id="PF06429">
    <property type="entry name" value="Flg_bbr_C"/>
    <property type="match status" value="1"/>
</dbReference>
<dbReference type="InterPro" id="IPR001444">
    <property type="entry name" value="Flag_bb_rod_N"/>
</dbReference>
<name>A0ABW4S844_9RHOB</name>
<comment type="subcellular location">
    <subcellularLocation>
        <location evidence="1 4">Bacterial flagellum basal body</location>
    </subcellularLocation>
</comment>
<feature type="domain" description="Flagellar basal body rod protein N-terminal" evidence="5">
    <location>
        <begin position="7"/>
        <end position="37"/>
    </location>
</feature>
<dbReference type="Pfam" id="PF00460">
    <property type="entry name" value="Flg_bb_rod"/>
    <property type="match status" value="1"/>
</dbReference>
<keyword evidence="7" id="KW-0966">Cell projection</keyword>
<dbReference type="InterPro" id="IPR037058">
    <property type="entry name" value="Falgellar_hook_FlgE_sf"/>
</dbReference>
<reference evidence="8" key="1">
    <citation type="journal article" date="2019" name="Int. J. Syst. Evol. Microbiol.">
        <title>The Global Catalogue of Microorganisms (GCM) 10K type strain sequencing project: providing services to taxonomists for standard genome sequencing and annotation.</title>
        <authorList>
            <consortium name="The Broad Institute Genomics Platform"/>
            <consortium name="The Broad Institute Genome Sequencing Center for Infectious Disease"/>
            <person name="Wu L."/>
            <person name="Ma J."/>
        </authorList>
    </citation>
    <scope>NUCLEOTIDE SEQUENCE [LARGE SCALE GENOMIC DNA]</scope>
    <source>
        <strain evidence="8">CGMCC 4.7242</strain>
    </source>
</reference>
<comment type="similarity">
    <text evidence="2 4">Belongs to the flagella basal body rod proteins family.</text>
</comment>
<dbReference type="InterPro" id="IPR020013">
    <property type="entry name" value="Flagellar_FlgE/F/G"/>
</dbReference>
<proteinExistence type="inferred from homology"/>
<dbReference type="PANTHER" id="PTHR30435">
    <property type="entry name" value="FLAGELLAR PROTEIN"/>
    <property type="match status" value="1"/>
</dbReference>
<feature type="domain" description="Flagellar basal-body/hook protein C-terminal" evidence="6">
    <location>
        <begin position="393"/>
        <end position="431"/>
    </location>
</feature>
<evidence type="ECO:0000256" key="3">
    <source>
        <dbReference type="ARBA" id="ARBA00023143"/>
    </source>
</evidence>
<gene>
    <name evidence="7" type="ORF">ACFSGJ_15500</name>
</gene>
<dbReference type="Proteomes" id="UP001597353">
    <property type="component" value="Unassembled WGS sequence"/>
</dbReference>
<organism evidence="7 8">
    <name type="scientific">Halodurantibacterium flavum</name>
    <dbReference type="NCBI Taxonomy" id="1382802"/>
    <lineage>
        <taxon>Bacteria</taxon>
        <taxon>Pseudomonadati</taxon>
        <taxon>Pseudomonadota</taxon>
        <taxon>Alphaproteobacteria</taxon>
        <taxon>Rhodobacterales</taxon>
        <taxon>Paracoccaceae</taxon>
        <taxon>Halodurantibacterium</taxon>
    </lineage>
</organism>
<protein>
    <recommendedName>
        <fullName evidence="4">Flagellar hook protein FlgE</fullName>
    </recommendedName>
</protein>
<keyword evidence="7" id="KW-0969">Cilium</keyword>
<keyword evidence="7" id="KW-0282">Flagellum</keyword>
<accession>A0ABW4S844</accession>
<evidence type="ECO:0000259" key="6">
    <source>
        <dbReference type="Pfam" id="PF06429"/>
    </source>
</evidence>
<evidence type="ECO:0000313" key="8">
    <source>
        <dbReference type="Proteomes" id="UP001597353"/>
    </source>
</evidence>
<comment type="function">
    <text evidence="4">A flexible structure which links the flagellar filament to the drive apparatus in the basal body.</text>
</comment>
<dbReference type="InterPro" id="IPR037925">
    <property type="entry name" value="FlgE/F/G-like"/>
</dbReference>
<sequence>MTISSSLNAGVAGLAANAARLAAISDNIANSATYGYRRATTDFHAMVINGGNTGSYTAGGVRVTSARLVDQGGALVSSTNAMDLAVTGRGMLPVTTYASLVNGGQAPFMLTPTSSFRPDAQGILRTDSGLVLLGWPLAADGSLPNYPRDSVAGLQPVRINFNEYTGEPTTRVEVGVNLPATSTMAGAAGEIESVSIEYFGNLGNSESLSITYEPVVPAAGSSNEWTMTIRDSASGGAVIGEFTLVFDDSRGGGGRLASVTPISGGTYDPVAGEVEITVGGGPLSMAIGRLGEPGGMSQLGDSFTPIVIDKNGYPVGSLTNVEVNDSGVVYAIYSNGATRPVYQIPVVDVPNMNGLRSMDNQAYQVTNASGAFYLWNPGDGPTGAIRGYSRQESATDVAGELTQLIQTQRAYSSNAKVIQTVDEMLQETTNIKR</sequence>
<dbReference type="SUPFAM" id="SSF117143">
    <property type="entry name" value="Flagellar hook protein flgE"/>
    <property type="match status" value="1"/>
</dbReference>
<dbReference type="RefSeq" id="WP_390263760.1">
    <property type="nucleotide sequence ID" value="NZ_JBHUGH010000012.1"/>
</dbReference>
<dbReference type="InterPro" id="IPR010930">
    <property type="entry name" value="Flg_bb/hook_C_dom"/>
</dbReference>
<comment type="caution">
    <text evidence="7">The sequence shown here is derived from an EMBL/GenBank/DDBJ whole genome shotgun (WGS) entry which is preliminary data.</text>
</comment>
<evidence type="ECO:0000259" key="5">
    <source>
        <dbReference type="Pfam" id="PF00460"/>
    </source>
</evidence>
<evidence type="ECO:0000313" key="7">
    <source>
        <dbReference type="EMBL" id="MFD1913618.1"/>
    </source>
</evidence>
<dbReference type="PROSITE" id="PS00588">
    <property type="entry name" value="FLAGELLA_BB_ROD"/>
    <property type="match status" value="1"/>
</dbReference>
<evidence type="ECO:0000256" key="2">
    <source>
        <dbReference type="ARBA" id="ARBA00009677"/>
    </source>
</evidence>
<dbReference type="Gene3D" id="2.60.98.20">
    <property type="entry name" value="Flagellar hook protein FlgE"/>
    <property type="match status" value="1"/>
</dbReference>
<dbReference type="NCBIfam" id="TIGR03506">
    <property type="entry name" value="FlgEFG_subfam"/>
    <property type="match status" value="1"/>
</dbReference>
<keyword evidence="8" id="KW-1185">Reference proteome</keyword>
<dbReference type="PANTHER" id="PTHR30435:SF1">
    <property type="entry name" value="FLAGELLAR HOOK PROTEIN FLGE"/>
    <property type="match status" value="1"/>
</dbReference>